<dbReference type="Pfam" id="PF01636">
    <property type="entry name" value="APH"/>
    <property type="match status" value="1"/>
</dbReference>
<dbReference type="HOGENOM" id="CLU_1669340_0_0_1"/>
<dbReference type="PANTHER" id="PTHR36091:SF2">
    <property type="entry name" value="AMINOGLYCOSIDE PHOSPHOTRANSFERASE DOMAIN-CONTAINING PROTEIN"/>
    <property type="match status" value="1"/>
</dbReference>
<dbReference type="SUPFAM" id="SSF56112">
    <property type="entry name" value="Protein kinase-like (PK-like)"/>
    <property type="match status" value="1"/>
</dbReference>
<reference evidence="2 3" key="1">
    <citation type="journal article" date="2012" name="Science">
        <title>The Paleozoic origin of enzymatic lignin decomposition reconstructed from 31 fungal genomes.</title>
        <authorList>
            <person name="Floudas D."/>
            <person name="Binder M."/>
            <person name="Riley R."/>
            <person name="Barry K."/>
            <person name="Blanchette R.A."/>
            <person name="Henrissat B."/>
            <person name="Martinez A.T."/>
            <person name="Otillar R."/>
            <person name="Spatafora J.W."/>
            <person name="Yadav J.S."/>
            <person name="Aerts A."/>
            <person name="Benoit I."/>
            <person name="Boyd A."/>
            <person name="Carlson A."/>
            <person name="Copeland A."/>
            <person name="Coutinho P.M."/>
            <person name="de Vries R.P."/>
            <person name="Ferreira P."/>
            <person name="Findley K."/>
            <person name="Foster B."/>
            <person name="Gaskell J."/>
            <person name="Glotzer D."/>
            <person name="Gorecki P."/>
            <person name="Heitman J."/>
            <person name="Hesse C."/>
            <person name="Hori C."/>
            <person name="Igarashi K."/>
            <person name="Jurgens J.A."/>
            <person name="Kallen N."/>
            <person name="Kersten P."/>
            <person name="Kohler A."/>
            <person name="Kuees U."/>
            <person name="Kumar T.K.A."/>
            <person name="Kuo A."/>
            <person name="LaButti K."/>
            <person name="Larrondo L.F."/>
            <person name="Lindquist E."/>
            <person name="Ling A."/>
            <person name="Lombard V."/>
            <person name="Lucas S."/>
            <person name="Lundell T."/>
            <person name="Martin R."/>
            <person name="McLaughlin D.J."/>
            <person name="Morgenstern I."/>
            <person name="Morin E."/>
            <person name="Murat C."/>
            <person name="Nagy L.G."/>
            <person name="Nolan M."/>
            <person name="Ohm R.A."/>
            <person name="Patyshakuliyeva A."/>
            <person name="Rokas A."/>
            <person name="Ruiz-Duenas F.J."/>
            <person name="Sabat G."/>
            <person name="Salamov A."/>
            <person name="Samejima M."/>
            <person name="Schmutz J."/>
            <person name="Slot J.C."/>
            <person name="St John F."/>
            <person name="Stenlid J."/>
            <person name="Sun H."/>
            <person name="Sun S."/>
            <person name="Syed K."/>
            <person name="Tsang A."/>
            <person name="Wiebenga A."/>
            <person name="Young D."/>
            <person name="Pisabarro A."/>
            <person name="Eastwood D.C."/>
            <person name="Martin F."/>
            <person name="Cullen D."/>
            <person name="Grigoriev I.V."/>
            <person name="Hibbett D.S."/>
        </authorList>
    </citation>
    <scope>NUCLEOTIDE SEQUENCE [LARGE SCALE GENOMIC DNA]</scope>
    <source>
        <strain evidence="2 3">DJM-731 SS1</strain>
    </source>
</reference>
<dbReference type="GeneID" id="63683771"/>
<dbReference type="InterPro" id="IPR011009">
    <property type="entry name" value="Kinase-like_dom_sf"/>
</dbReference>
<dbReference type="RefSeq" id="XP_040627525.1">
    <property type="nucleotide sequence ID" value="XM_040768709.1"/>
</dbReference>
<gene>
    <name evidence="2" type="ORF">DACRYDRAFT_108692</name>
</gene>
<dbReference type="OrthoDB" id="2831558at2759"/>
<protein>
    <recommendedName>
        <fullName evidence="1">Aminoglycoside phosphotransferase domain-containing protein</fullName>
    </recommendedName>
</protein>
<feature type="domain" description="Aminoglycoside phosphotransferase" evidence="1">
    <location>
        <begin position="30"/>
        <end position="151"/>
    </location>
</feature>
<keyword evidence="3" id="KW-1185">Reference proteome</keyword>
<accession>M5G9W3</accession>
<dbReference type="InterPro" id="IPR051035">
    <property type="entry name" value="Mito_inheritance_9"/>
</dbReference>
<organism evidence="2 3">
    <name type="scientific">Dacryopinax primogenitus (strain DJM 731)</name>
    <name type="common">Brown rot fungus</name>
    <dbReference type="NCBI Taxonomy" id="1858805"/>
    <lineage>
        <taxon>Eukaryota</taxon>
        <taxon>Fungi</taxon>
        <taxon>Dikarya</taxon>
        <taxon>Basidiomycota</taxon>
        <taxon>Agaricomycotina</taxon>
        <taxon>Dacrymycetes</taxon>
        <taxon>Dacrymycetales</taxon>
        <taxon>Dacrymycetaceae</taxon>
        <taxon>Dacryopinax</taxon>
    </lineage>
</organism>
<evidence type="ECO:0000313" key="2">
    <source>
        <dbReference type="EMBL" id="EJU00628.1"/>
    </source>
</evidence>
<name>M5G9W3_DACPD</name>
<dbReference type="Proteomes" id="UP000030653">
    <property type="component" value="Unassembled WGS sequence"/>
</dbReference>
<dbReference type="PANTHER" id="PTHR36091">
    <property type="entry name" value="ALTERED INHERITANCE OF MITOCHONDRIA PROTEIN 9, MITOCHONDRIAL"/>
    <property type="match status" value="1"/>
</dbReference>
<dbReference type="AlphaFoldDB" id="M5G9W3"/>
<sequence>MSVNFAAAKGMVEAAMGTCHGFEKSAEAGFHTVFQVALGKFNAILRFPNASVKNASDVVRSEQATMTFLREAHGFPIPRVYTWSADLEGDGIGSPYIFMEHIPGVPFEDALHEGKVSNCLWRQIAQIQDRLARIPLARIGSIYRREDLPPHLADSPLY</sequence>
<evidence type="ECO:0000259" key="1">
    <source>
        <dbReference type="Pfam" id="PF01636"/>
    </source>
</evidence>
<evidence type="ECO:0000313" key="3">
    <source>
        <dbReference type="Proteomes" id="UP000030653"/>
    </source>
</evidence>
<dbReference type="InterPro" id="IPR002575">
    <property type="entry name" value="Aminoglycoside_PTrfase"/>
</dbReference>
<dbReference type="GO" id="GO:0005739">
    <property type="term" value="C:mitochondrion"/>
    <property type="evidence" value="ECO:0007669"/>
    <property type="project" value="TreeGrafter"/>
</dbReference>
<proteinExistence type="predicted"/>
<dbReference type="EMBL" id="JH795866">
    <property type="protein sequence ID" value="EJU00628.1"/>
    <property type="molecule type" value="Genomic_DNA"/>
</dbReference>